<dbReference type="Proteomes" id="UP000092460">
    <property type="component" value="Unassembled WGS sequence"/>
</dbReference>
<protein>
    <submittedName>
        <fullName evidence="1">Uncharacterized protein</fullName>
    </submittedName>
</protein>
<evidence type="ECO:0000313" key="1">
    <source>
        <dbReference type="EnsemblMetazoa" id="GPPI010907-PA"/>
    </source>
</evidence>
<accession>A0A1B0AWB7</accession>
<reference evidence="2" key="1">
    <citation type="submission" date="2015-01" db="EMBL/GenBank/DDBJ databases">
        <authorList>
            <person name="Aksoy S."/>
            <person name="Warren W."/>
            <person name="Wilson R.K."/>
        </authorList>
    </citation>
    <scope>NUCLEOTIDE SEQUENCE [LARGE SCALE GENOMIC DNA]</scope>
    <source>
        <strain evidence="2">IAEA</strain>
    </source>
</reference>
<sequence length="149" mass="16961">MCGVTCWGQARRQRIKIQQEHHNSLRHAVSKEAKKEEDFRLEAYTMAHLKNGVYDWSTPHDQYWRLFVPGTYNILAMAFGFQSSEVQKVELTNDNTTAQRLDFTLSAISNNIDNVCLCTKILRKINATNLQSAGSEVLGQPAMGLKLMK</sequence>
<dbReference type="SUPFAM" id="SSF49464">
    <property type="entry name" value="Carboxypeptidase regulatory domain-like"/>
    <property type="match status" value="1"/>
</dbReference>
<dbReference type="Gene3D" id="2.60.40.1120">
    <property type="entry name" value="Carboxypeptidase-like, regulatory domain"/>
    <property type="match status" value="1"/>
</dbReference>
<dbReference type="InterPro" id="IPR008969">
    <property type="entry name" value="CarboxyPept-like_regulatory"/>
</dbReference>
<proteinExistence type="predicted"/>
<reference evidence="1" key="2">
    <citation type="submission" date="2020-05" db="UniProtKB">
        <authorList>
            <consortium name="EnsemblMetazoa"/>
        </authorList>
    </citation>
    <scope>IDENTIFICATION</scope>
    <source>
        <strain evidence="1">IAEA</strain>
    </source>
</reference>
<dbReference type="VEuPathDB" id="VectorBase:GPPI010907"/>
<organism evidence="1 2">
    <name type="scientific">Glossina palpalis gambiensis</name>
    <dbReference type="NCBI Taxonomy" id="67801"/>
    <lineage>
        <taxon>Eukaryota</taxon>
        <taxon>Metazoa</taxon>
        <taxon>Ecdysozoa</taxon>
        <taxon>Arthropoda</taxon>
        <taxon>Hexapoda</taxon>
        <taxon>Insecta</taxon>
        <taxon>Pterygota</taxon>
        <taxon>Neoptera</taxon>
        <taxon>Endopterygota</taxon>
        <taxon>Diptera</taxon>
        <taxon>Brachycera</taxon>
        <taxon>Muscomorpha</taxon>
        <taxon>Hippoboscoidea</taxon>
        <taxon>Glossinidae</taxon>
        <taxon>Glossina</taxon>
    </lineage>
</organism>
<keyword evidence="2" id="KW-1185">Reference proteome</keyword>
<evidence type="ECO:0000313" key="2">
    <source>
        <dbReference type="Proteomes" id="UP000092460"/>
    </source>
</evidence>
<dbReference type="EnsemblMetazoa" id="GPPI010907-RA">
    <property type="protein sequence ID" value="GPPI010907-PA"/>
    <property type="gene ID" value="GPPI010907"/>
</dbReference>
<dbReference type="AlphaFoldDB" id="A0A1B0AWB7"/>
<dbReference type="EMBL" id="JXJN01004632">
    <property type="status" value="NOT_ANNOTATED_CDS"/>
    <property type="molecule type" value="Genomic_DNA"/>
</dbReference>
<dbReference type="STRING" id="67801.A0A1B0AWB7"/>
<name>A0A1B0AWB7_9MUSC</name>